<evidence type="ECO:0000256" key="2">
    <source>
        <dbReference type="SAM" id="SignalP"/>
    </source>
</evidence>
<dbReference type="PANTHER" id="PTHR30535">
    <property type="entry name" value="VITAMIN B12-BINDING PROTEIN"/>
    <property type="match status" value="1"/>
</dbReference>
<name>A0A0G3GT14_9CORY</name>
<feature type="domain" description="Fe/B12 periplasmic-binding" evidence="3">
    <location>
        <begin position="42"/>
        <end position="308"/>
    </location>
</feature>
<dbReference type="AlphaFoldDB" id="A0A0G3GT14"/>
<feature type="chain" id="PRO_5039494028" evidence="2">
    <location>
        <begin position="20"/>
        <end position="308"/>
    </location>
</feature>
<evidence type="ECO:0000256" key="1">
    <source>
        <dbReference type="ARBA" id="ARBA00008814"/>
    </source>
</evidence>
<evidence type="ECO:0000259" key="3">
    <source>
        <dbReference type="PROSITE" id="PS50983"/>
    </source>
</evidence>
<accession>A0A0G3GT14</accession>
<dbReference type="PANTHER" id="PTHR30535:SF34">
    <property type="entry name" value="MOLYBDATE-BINDING PROTEIN MOLA"/>
    <property type="match status" value="1"/>
</dbReference>
<dbReference type="GO" id="GO:0071281">
    <property type="term" value="P:cellular response to iron ion"/>
    <property type="evidence" value="ECO:0007669"/>
    <property type="project" value="TreeGrafter"/>
</dbReference>
<dbReference type="Proteomes" id="UP000035368">
    <property type="component" value="Chromosome"/>
</dbReference>
<dbReference type="EMBL" id="CP011541">
    <property type="protein sequence ID" value="AKK04321.1"/>
    <property type="molecule type" value="Genomic_DNA"/>
</dbReference>
<dbReference type="KEGG" id="cei:CEPID_12495"/>
<organism evidence="4 5">
    <name type="scientific">Corynebacterium epidermidicanis</name>
    <dbReference type="NCBI Taxonomy" id="1050174"/>
    <lineage>
        <taxon>Bacteria</taxon>
        <taxon>Bacillati</taxon>
        <taxon>Actinomycetota</taxon>
        <taxon>Actinomycetes</taxon>
        <taxon>Mycobacteriales</taxon>
        <taxon>Corynebacteriaceae</taxon>
        <taxon>Corynebacterium</taxon>
    </lineage>
</organism>
<dbReference type="PROSITE" id="PS50983">
    <property type="entry name" value="FE_B12_PBP"/>
    <property type="match status" value="1"/>
</dbReference>
<proteinExistence type="inferred from homology"/>
<dbReference type="InterPro" id="IPR002491">
    <property type="entry name" value="ABC_transptr_periplasmic_BD"/>
</dbReference>
<protein>
    <submittedName>
        <fullName evidence="4">ABC-type Fe3+-hydroxamate transport system, periplasmic component</fullName>
    </submittedName>
</protein>
<keyword evidence="2" id="KW-0732">Signal</keyword>
<sequence>MRKLLVVALCASLAACSTAEEQAQISVRNCGQEVTLKKSPERVVVLKNAAVETLYQLGVMDKVVARAGQFPAEYYGPGQQEALAKVASISDKLDPTGHLQISREAVLEKNPDLVIGMSDTVNRETMKQAGVPLLEEEAFCGDVPDADFQDAFAEVRMYGEVFGKQERAEEYIRELQQRLPRQAPAPTGAKVAFLYPEVGGAVTYAYGSSSMSDRLITGVGGTNVYADTPDRVFEISAESLVDRNPDYIVALYSAGDPDVVAQAVRDIPGASAITAVREGRIMPMLMGFSEPPTPLSVQGLEKLQGFVP</sequence>
<reference evidence="4 5" key="1">
    <citation type="submission" date="2015-05" db="EMBL/GenBank/DDBJ databases">
        <title>Complete genome sequence of Corynebacterium epidermidicanis DSM 45586, isolated from the skin of a dog suffering from pruritus.</title>
        <authorList>
            <person name="Ruckert C."/>
            <person name="Albersmeier A."/>
            <person name="Winkler A."/>
            <person name="Tauch A."/>
        </authorList>
    </citation>
    <scope>NUCLEOTIDE SEQUENCE [LARGE SCALE GENOMIC DNA]</scope>
    <source>
        <strain evidence="4 5">DSM 45586</strain>
    </source>
</reference>
<dbReference type="STRING" id="1050174.CEPID_12495"/>
<feature type="signal peptide" evidence="2">
    <location>
        <begin position="1"/>
        <end position="19"/>
    </location>
</feature>
<dbReference type="RefSeq" id="WP_047241176.1">
    <property type="nucleotide sequence ID" value="NZ_CP011541.1"/>
</dbReference>
<dbReference type="OrthoDB" id="9797850at2"/>
<evidence type="ECO:0000313" key="5">
    <source>
        <dbReference type="Proteomes" id="UP000035368"/>
    </source>
</evidence>
<gene>
    <name evidence="4" type="ORF">CEPID_12495</name>
</gene>
<dbReference type="Pfam" id="PF01497">
    <property type="entry name" value="Peripla_BP_2"/>
    <property type="match status" value="1"/>
</dbReference>
<dbReference type="Gene3D" id="3.40.50.1980">
    <property type="entry name" value="Nitrogenase molybdenum iron protein domain"/>
    <property type="match status" value="2"/>
</dbReference>
<dbReference type="InterPro" id="IPR050902">
    <property type="entry name" value="ABC_Transporter_SBP"/>
</dbReference>
<dbReference type="PATRIC" id="fig|1050174.4.peg.2523"/>
<dbReference type="SUPFAM" id="SSF53807">
    <property type="entry name" value="Helical backbone' metal receptor"/>
    <property type="match status" value="1"/>
</dbReference>
<comment type="similarity">
    <text evidence="1">Belongs to the bacterial solute-binding protein 8 family.</text>
</comment>
<keyword evidence="5" id="KW-1185">Reference proteome</keyword>
<evidence type="ECO:0000313" key="4">
    <source>
        <dbReference type="EMBL" id="AKK04321.1"/>
    </source>
</evidence>
<dbReference type="PROSITE" id="PS51257">
    <property type="entry name" value="PROKAR_LIPOPROTEIN"/>
    <property type="match status" value="1"/>
</dbReference>